<feature type="region of interest" description="Disordered" evidence="1">
    <location>
        <begin position="1"/>
        <end position="106"/>
    </location>
</feature>
<sequence>MSHAKGVSSEIAAPRKGTVARLTRTAVKATHKTATLKPTSSMDDVSSTSEATSSADDATSADSTSTSEATSSTDDVTSIDSTSTSEAASSTDADSSSPSTVSSSAGTKAGMTVGFVIIQIGAIGLFAWL</sequence>
<organism evidence="3 4">
    <name type="scientific">Fusarium irregulare</name>
    <dbReference type="NCBI Taxonomy" id="2494466"/>
    <lineage>
        <taxon>Eukaryota</taxon>
        <taxon>Fungi</taxon>
        <taxon>Dikarya</taxon>
        <taxon>Ascomycota</taxon>
        <taxon>Pezizomycotina</taxon>
        <taxon>Sordariomycetes</taxon>
        <taxon>Hypocreomycetidae</taxon>
        <taxon>Hypocreales</taxon>
        <taxon>Nectriaceae</taxon>
        <taxon>Fusarium</taxon>
        <taxon>Fusarium incarnatum-equiseti species complex</taxon>
    </lineage>
</organism>
<evidence type="ECO:0000256" key="2">
    <source>
        <dbReference type="SAM" id="Phobius"/>
    </source>
</evidence>
<keyword evidence="4" id="KW-1185">Reference proteome</keyword>
<feature type="compositionally biased region" description="Polar residues" evidence="1">
    <location>
        <begin position="32"/>
        <end position="42"/>
    </location>
</feature>
<dbReference type="Proteomes" id="UP001152130">
    <property type="component" value="Unassembled WGS sequence"/>
</dbReference>
<name>A0A9W8U4J7_9HYPO</name>
<dbReference type="AlphaFoldDB" id="A0A9W8U4J7"/>
<evidence type="ECO:0000313" key="3">
    <source>
        <dbReference type="EMBL" id="KAJ4002785.1"/>
    </source>
</evidence>
<keyword evidence="2" id="KW-1133">Transmembrane helix</keyword>
<feature type="transmembrane region" description="Helical" evidence="2">
    <location>
        <begin position="109"/>
        <end position="128"/>
    </location>
</feature>
<evidence type="ECO:0000313" key="4">
    <source>
        <dbReference type="Proteomes" id="UP001152130"/>
    </source>
</evidence>
<feature type="compositionally biased region" description="Low complexity" evidence="1">
    <location>
        <begin position="43"/>
        <end position="106"/>
    </location>
</feature>
<reference evidence="3" key="1">
    <citation type="submission" date="2022-10" db="EMBL/GenBank/DDBJ databases">
        <title>Fusarium specimens isolated from Avocado Roots.</title>
        <authorList>
            <person name="Stajich J."/>
            <person name="Roper C."/>
            <person name="Heimlech-Rivalta G."/>
        </authorList>
    </citation>
    <scope>NUCLEOTIDE SEQUENCE</scope>
    <source>
        <strain evidence="3">CF00143</strain>
    </source>
</reference>
<accession>A0A9W8U4J7</accession>
<protein>
    <submittedName>
        <fullName evidence="3">Uncharacterized protein</fullName>
    </submittedName>
</protein>
<keyword evidence="2" id="KW-0472">Membrane</keyword>
<evidence type="ECO:0000256" key="1">
    <source>
        <dbReference type="SAM" id="MobiDB-lite"/>
    </source>
</evidence>
<keyword evidence="2" id="KW-0812">Transmembrane</keyword>
<comment type="caution">
    <text evidence="3">The sequence shown here is derived from an EMBL/GenBank/DDBJ whole genome shotgun (WGS) entry which is preliminary data.</text>
</comment>
<dbReference type="EMBL" id="JAPDHF010000030">
    <property type="protein sequence ID" value="KAJ4002785.1"/>
    <property type="molecule type" value="Genomic_DNA"/>
</dbReference>
<proteinExistence type="predicted"/>
<gene>
    <name evidence="3" type="ORF">NW766_012717</name>
</gene>